<accession>A0A6B9FKT2</accession>
<dbReference type="EMBL" id="CP043538">
    <property type="protein sequence ID" value="QGY02987.1"/>
    <property type="molecule type" value="Genomic_DNA"/>
</dbReference>
<dbReference type="Proteomes" id="UP000012488">
    <property type="component" value="Chromosome"/>
</dbReference>
<reference evidence="1 2" key="2">
    <citation type="journal article" date="2013" name="Genome Announc.">
        <title>Draft Genome Sequence of Methylobacterium mesophilicum Strain SR1.6/6, Isolated from Citrus sinensis.</title>
        <authorList>
            <person name="Marinho Almeida D."/>
            <person name="Dini-Andreote F."/>
            <person name="Camargo Neves A.A."/>
            <person name="Juca Ramos R.T."/>
            <person name="Andreote F.D."/>
            <person name="Carneiro A.R."/>
            <person name="Oliveira de Souza Lima A."/>
            <person name="Caracciolo Gomes de Sa P.H."/>
            <person name="Ribeiro Barbosa M.S."/>
            <person name="Araujo W.L."/>
            <person name="Silva A."/>
        </authorList>
    </citation>
    <scope>NUCLEOTIDE SEQUENCE [LARGE SCALE GENOMIC DNA]</scope>
    <source>
        <strain evidence="1 2">SR1.6/6</strain>
    </source>
</reference>
<sequence>MIAAFFGTAGRTHAAYAALLLADAYGILGQPVTLLRVRLPEEAPLPRRAITEEGLTVSEREAGDAREAGLIAAEAMAGEGDLILDLPAVCMADLGLRARVEASVLPVGPTPLDEHAAAAALAGMEPSVEFGLDLVPPPWLLGCGRSGGAAAAAAFGHRMRAHDALPPGRGRVRALPMVVPAFGRAEAERIAEGDRTSRSLVASVALLAALRAAASDRHADAVDPVAYAAALGVDAEQARAPDEREAGDRLRELADELQGIRDQVKPAPADLRDAPRLERWRFTSRSVRVLTGEVFGHPNFPDGRRITTSDLYASDGRRWARTLSRYFILGQPDVGAERLDRH</sequence>
<proteinExistence type="predicted"/>
<organism evidence="1 2">
    <name type="scientific">Methylobacterium mesophilicum SR1.6/6</name>
    <dbReference type="NCBI Taxonomy" id="908290"/>
    <lineage>
        <taxon>Bacteria</taxon>
        <taxon>Pseudomonadati</taxon>
        <taxon>Pseudomonadota</taxon>
        <taxon>Alphaproteobacteria</taxon>
        <taxon>Hyphomicrobiales</taxon>
        <taxon>Methylobacteriaceae</taxon>
        <taxon>Methylobacterium</taxon>
    </lineage>
</organism>
<dbReference type="KEGG" id="mmes:MMSR116_14685"/>
<protein>
    <submittedName>
        <fullName evidence="1">Uncharacterized protein</fullName>
    </submittedName>
</protein>
<reference evidence="1 2" key="1">
    <citation type="journal article" date="2012" name="Genet. Mol. Biol.">
        <title>Analysis of 16S rRNA and mxaF genes revealing insights into Methylobacterium niche-specific plant association.</title>
        <authorList>
            <person name="Dourado M.N."/>
            <person name="Andreote F.D."/>
            <person name="Dini-Andreote F."/>
            <person name="Conti R."/>
            <person name="Araujo J.M."/>
            <person name="Araujo W.L."/>
        </authorList>
    </citation>
    <scope>NUCLEOTIDE SEQUENCE [LARGE SCALE GENOMIC DNA]</scope>
    <source>
        <strain evidence="1 2">SR1.6/6</strain>
    </source>
</reference>
<evidence type="ECO:0000313" key="2">
    <source>
        <dbReference type="Proteomes" id="UP000012488"/>
    </source>
</evidence>
<dbReference type="AlphaFoldDB" id="A0A6B9FKT2"/>
<dbReference type="RefSeq" id="WP_010682405.1">
    <property type="nucleotide sequence ID" value="NZ_CP043538.1"/>
</dbReference>
<gene>
    <name evidence="1" type="ORF">MMSR116_14685</name>
</gene>
<name>A0A6B9FKT2_9HYPH</name>
<evidence type="ECO:0000313" key="1">
    <source>
        <dbReference type="EMBL" id="QGY02987.1"/>
    </source>
</evidence>
<dbReference type="OrthoDB" id="7870532at2"/>